<accession>A0A0U3EAX3</accession>
<proteinExistence type="predicted"/>
<reference evidence="1 2" key="1">
    <citation type="submission" date="2013-11" db="EMBL/GenBank/DDBJ databases">
        <title>Comparative genomics of Ignicoccus.</title>
        <authorList>
            <person name="Podar M."/>
        </authorList>
    </citation>
    <scope>NUCLEOTIDE SEQUENCE [LARGE SCALE GENOMIC DNA]</scope>
    <source>
        <strain evidence="1 2">DSM 13165</strain>
    </source>
</reference>
<name>A0A0U3EAX3_9CREN</name>
<dbReference type="EMBL" id="CP006867">
    <property type="protein sequence ID" value="ALU12446.1"/>
    <property type="molecule type" value="Genomic_DNA"/>
</dbReference>
<dbReference type="KEGG" id="iis:EYM_03855"/>
<sequence>MKVDEILKEILVSHGSPLPVKNVIEYIKAREPTIDENEIQKAIVRCPEIYLSKDFVYLLDE</sequence>
<dbReference type="STRING" id="940295.EYM_03855"/>
<dbReference type="Proteomes" id="UP000060778">
    <property type="component" value="Chromosome"/>
</dbReference>
<gene>
    <name evidence="1" type="ORF">EYM_03855</name>
</gene>
<organism evidence="1 2">
    <name type="scientific">Ignicoccus islandicus DSM 13165</name>
    <dbReference type="NCBI Taxonomy" id="940295"/>
    <lineage>
        <taxon>Archaea</taxon>
        <taxon>Thermoproteota</taxon>
        <taxon>Thermoprotei</taxon>
        <taxon>Desulfurococcales</taxon>
        <taxon>Desulfurococcaceae</taxon>
        <taxon>Ignicoccus</taxon>
    </lineage>
</organism>
<protein>
    <submittedName>
        <fullName evidence="1">Uncharacterized protein</fullName>
    </submittedName>
</protein>
<dbReference type="AlphaFoldDB" id="A0A0U3EAX3"/>
<evidence type="ECO:0000313" key="2">
    <source>
        <dbReference type="Proteomes" id="UP000060778"/>
    </source>
</evidence>
<evidence type="ECO:0000313" key="1">
    <source>
        <dbReference type="EMBL" id="ALU12446.1"/>
    </source>
</evidence>
<dbReference type="RefSeq" id="WP_075049738.1">
    <property type="nucleotide sequence ID" value="NZ_CP006867.1"/>
</dbReference>
<keyword evidence="2" id="KW-1185">Reference proteome</keyword>
<dbReference type="GeneID" id="30680165"/>